<dbReference type="SUPFAM" id="SSF56112">
    <property type="entry name" value="Protein kinase-like (PK-like)"/>
    <property type="match status" value="1"/>
</dbReference>
<dbReference type="PANTHER" id="PTHR37542">
    <property type="entry name" value="HELO DOMAIN-CONTAINING PROTEIN-RELATED"/>
    <property type="match status" value="1"/>
</dbReference>
<reference evidence="3" key="1">
    <citation type="journal article" date="2015" name="Genome Announc.">
        <title>Draft genome sequence of Talaromyces cellulolyticus strain Y-94, a source of lignocellulosic biomass-degrading enzymes.</title>
        <authorList>
            <person name="Fujii T."/>
            <person name="Koike H."/>
            <person name="Sawayama S."/>
            <person name="Yano S."/>
            <person name="Inoue H."/>
        </authorList>
    </citation>
    <scope>NUCLEOTIDE SEQUENCE [LARGE SCALE GENOMIC DNA]</scope>
    <source>
        <strain evidence="3">Y-94</strain>
    </source>
</reference>
<feature type="region of interest" description="Disordered" evidence="1">
    <location>
        <begin position="1229"/>
        <end position="1255"/>
    </location>
</feature>
<keyword evidence="3" id="KW-1185">Reference proteome</keyword>
<proteinExistence type="predicted"/>
<feature type="compositionally biased region" description="Basic residues" evidence="1">
    <location>
        <begin position="817"/>
        <end position="827"/>
    </location>
</feature>
<dbReference type="Gene3D" id="1.10.510.10">
    <property type="entry name" value="Transferase(Phosphotransferase) domain 1"/>
    <property type="match status" value="1"/>
</dbReference>
<feature type="region of interest" description="Disordered" evidence="1">
    <location>
        <begin position="170"/>
        <end position="200"/>
    </location>
</feature>
<feature type="compositionally biased region" description="Polar residues" evidence="1">
    <location>
        <begin position="912"/>
        <end position="934"/>
    </location>
</feature>
<comment type="caution">
    <text evidence="2">The sequence shown here is derived from an EMBL/GenBank/DDBJ whole genome shotgun (WGS) entry which is preliminary data.</text>
</comment>
<dbReference type="EMBL" id="DF933813">
    <property type="protein sequence ID" value="GAM35675.1"/>
    <property type="molecule type" value="Genomic_DNA"/>
</dbReference>
<name>A0A6V8H331_TALPI</name>
<feature type="region of interest" description="Disordered" evidence="1">
    <location>
        <begin position="1303"/>
        <end position="1335"/>
    </location>
</feature>
<evidence type="ECO:0000256" key="1">
    <source>
        <dbReference type="SAM" id="MobiDB-lite"/>
    </source>
</evidence>
<evidence type="ECO:0000313" key="2">
    <source>
        <dbReference type="EMBL" id="GAM35675.1"/>
    </source>
</evidence>
<feature type="region of interest" description="Disordered" evidence="1">
    <location>
        <begin position="1075"/>
        <end position="1094"/>
    </location>
</feature>
<evidence type="ECO:0000313" key="3">
    <source>
        <dbReference type="Proteomes" id="UP000053095"/>
    </source>
</evidence>
<feature type="region of interest" description="Disordered" evidence="1">
    <location>
        <begin position="894"/>
        <end position="975"/>
    </location>
</feature>
<protein>
    <recommendedName>
        <fullName evidence="4">Protein kinase domain-containing protein</fullName>
    </recommendedName>
</protein>
<accession>A0A6V8H331</accession>
<gene>
    <name evidence="2" type="ORF">TCE0_017f04185</name>
</gene>
<feature type="compositionally biased region" description="Polar residues" evidence="1">
    <location>
        <begin position="1083"/>
        <end position="1094"/>
    </location>
</feature>
<feature type="compositionally biased region" description="Acidic residues" evidence="1">
    <location>
        <begin position="894"/>
        <end position="909"/>
    </location>
</feature>
<feature type="compositionally biased region" description="Acidic residues" evidence="1">
    <location>
        <begin position="941"/>
        <end position="956"/>
    </location>
</feature>
<feature type="compositionally biased region" description="Acidic residues" evidence="1">
    <location>
        <begin position="965"/>
        <end position="975"/>
    </location>
</feature>
<dbReference type="PANTHER" id="PTHR37542:SF2">
    <property type="entry name" value="PROTEIN KINASE DOMAIN-CONTAINING PROTEIN"/>
    <property type="match status" value="1"/>
</dbReference>
<feature type="region of interest" description="Disordered" evidence="1">
    <location>
        <begin position="817"/>
        <end position="844"/>
    </location>
</feature>
<dbReference type="Proteomes" id="UP000053095">
    <property type="component" value="Unassembled WGS sequence"/>
</dbReference>
<sequence>MSVLRQGGSYLQRRLTKMYTDTKTSCESVTTASSKGTDDPELVALHRNYRTQKDRLLAWGLDWSDSNAAQPNDIDESLTEAGFSDVVASVMSSIQEILNEAERLQHGEAPALPPKNDSGELPPKQDLITKSHWTEADIKRSYTLLDDLTSCIDTLYELSQSRRNMTMSMASTAPDQSGKVKARSQTSVPKSLKPGGLDAHRSMSFDSKPTSYSHDFPESPVDIKGKMSYSKQEKIDVSPYNSFHALPMSRREVPALVERKVNDSFSSTKHLFIDRSTLQLSGASHAKSPPPYEQVAASANSRIIGRVQTSATPFMTRLTKESTVPILVEFTPMMLESQSSVTIPAAQRLEKTHRSLDQLVENSRVSHLGLLRFLGYYIDMSNARYAFVYQMPVDYFPFLSNPSNLLKELRPKTLVSLFHSGEDHQDIPVPTLESRFRLAYNLLLAVLHLRSQNVVHGNINSSNILVFPGLNNSGQDEIGNLIEDLRHPYLTSLAQFSGNEPTPEPLSASMYRHPDDKRLLEDEAAWAYDLYSLGLVLLEIGLWAPISRLWKMKYNNAMFKQRIENVYIKKLASKCGNAYLHIVQLCLDAPNFLMSTEPMADLGFRVPRVFTYPTLEFAEPDSQFAFSANFIFTMTKILSQLCAIDIYSPPPSADLDDCLPLALGRDLESEPESIDNAPSANFANLPIEHTTLHQPFQSDLQDNKVVHEVADSPTEKKVKKRTVKKLTNAEIPQEHLSQWNFYTMPKLSKLLHRILKDSSESCTASLMMTGESVETAKTTICVTCSNVKKVRAILKKYFEVEQDWDLIVLRGDVSRSKVPKRRRRKAHSSNSRETDEAAFVQPDLNPHYQQKPLCGASIGAFKNEEHLPPVSYGGAILIDGMPYGMTVHHMLEAPSEDEDDDDEEEEAEDTLPRSSANRAGNMNLASSNDLTSTWGDRDPETDYELEFTDDDDDDSASQEGGDYWLSDDESSDEEEFYDPYDVDDAASIGDTAGVEPDDDPQLLVTQPAIDDVHEDFFPSPEDRDDEHLASHSLGYIHASSGLRRWTRKGIKHEIDWALIQLNASRMDARNIIARPTAPPQEPQQPRSQNLQPTRTSPIYLTKVARVEELGGLKVQCYGRTSGYQQGKISPAMTLVKLHGRQSFSTSFCVDGNFGVPGDSGAWVFEASSGRVCGHVLAYSERSRTAYIAPMQVLLEDISRTLGACTVELPGSQGDDSISSAAMSRIYDQQQFPQQQHQPRRGGGYRDMPIMPDHRHHNPMNLPIMPEQRHQVNLPIELGRLNLNTLDDSTASTASVRSSINRARNHHLGEGPGSSYHRAGPPPVMTRAGGMERQPA</sequence>
<evidence type="ECO:0008006" key="4">
    <source>
        <dbReference type="Google" id="ProtNLM"/>
    </source>
</evidence>
<dbReference type="InterPro" id="IPR011009">
    <property type="entry name" value="Kinase-like_dom_sf"/>
</dbReference>
<organism evidence="2 3">
    <name type="scientific">Talaromyces pinophilus</name>
    <name type="common">Penicillium pinophilum</name>
    <dbReference type="NCBI Taxonomy" id="128442"/>
    <lineage>
        <taxon>Eukaryota</taxon>
        <taxon>Fungi</taxon>
        <taxon>Dikarya</taxon>
        <taxon>Ascomycota</taxon>
        <taxon>Pezizomycotina</taxon>
        <taxon>Eurotiomycetes</taxon>
        <taxon>Eurotiomycetidae</taxon>
        <taxon>Eurotiales</taxon>
        <taxon>Trichocomaceae</taxon>
        <taxon>Talaromyces</taxon>
        <taxon>Talaromyces sect. Talaromyces</taxon>
    </lineage>
</organism>